<dbReference type="RefSeq" id="WP_075518264.1">
    <property type="nucleotide sequence ID" value="NZ_FPLD01000068.1"/>
</dbReference>
<reference evidence="2 3" key="1">
    <citation type="submission" date="2016-11" db="EMBL/GenBank/DDBJ databases">
        <authorList>
            <person name="Jaros S."/>
            <person name="Januszkiewicz K."/>
            <person name="Wedrychowicz H."/>
        </authorList>
    </citation>
    <scope>NUCLEOTIDE SEQUENCE [LARGE SCALE GENOMIC DNA]</scope>
    <source>
        <strain evidence="2">NVI 5450</strain>
    </source>
</reference>
<sequence length="478" mass="53961">MTTVKAIYHDAILPEHQGNPFIEALPPKRSWQEVMEVFSNYPDYAEDIADHPDPLVRDEYLNRIDELRQPLSEYQACFRAIERAIKKGYSAKNPFTPTTAQYLHYLVDERPEIEPRTGFFKPKGEGLTLIGESGVGKTSMLEQILSYFPSVIEHDSYHGMNLEFKKQVVWIKVDCPSNSSVRDLCEEILSSLDLSLDRAMTKPAGTIGALIRQLEQNIKSSFLGMLVIDEMQNLQFKRTGGENNLLKFLHRLVNKLGVPLFFVANPPFDATLIKELKAARRAESGYHRNMSVLPKGSDSWEAFVGQLWNYQWTNIYTELTDELNLTLHRLSVGNVDMASRTYREAQRLVIGDVDERITVATLEAGNAVACGLSRQTDEVSELKVKISLPIGKQRRTQNIEKSAAMNVTVNVDKTGDITKPQHPEFAVQIVEILGAVDISSRIVDPDLFQQAADSDEPINYLRTRGVLLDDPLSELSYT</sequence>
<dbReference type="Pfam" id="PF13401">
    <property type="entry name" value="AAA_22"/>
    <property type="match status" value="1"/>
</dbReference>
<dbReference type="SUPFAM" id="SSF52540">
    <property type="entry name" value="P-loop containing nucleoside triphosphate hydrolases"/>
    <property type="match status" value="1"/>
</dbReference>
<gene>
    <name evidence="2" type="ORF">NVI5450_2667</name>
</gene>
<dbReference type="AlphaFoldDB" id="A0A1L0A0U0"/>
<name>A0A1L0A0U0_9GAMM</name>
<dbReference type="EMBL" id="FPLD01000068">
    <property type="protein sequence ID" value="SGZ03476.1"/>
    <property type="molecule type" value="Genomic_DNA"/>
</dbReference>
<dbReference type="InterPro" id="IPR049945">
    <property type="entry name" value="AAA_22"/>
</dbReference>
<evidence type="ECO:0000259" key="1">
    <source>
        <dbReference type="SMART" id="SM00382"/>
    </source>
</evidence>
<dbReference type="InterPro" id="IPR003593">
    <property type="entry name" value="AAA+_ATPase"/>
</dbReference>
<protein>
    <submittedName>
        <fullName evidence="2">Tn7-like transposition protein C</fullName>
    </submittedName>
</protein>
<dbReference type="InterPro" id="IPR027417">
    <property type="entry name" value="P-loop_NTPase"/>
</dbReference>
<proteinExistence type="predicted"/>
<organism evidence="2 3">
    <name type="scientific">Moritella viscosa</name>
    <dbReference type="NCBI Taxonomy" id="80854"/>
    <lineage>
        <taxon>Bacteria</taxon>
        <taxon>Pseudomonadati</taxon>
        <taxon>Pseudomonadota</taxon>
        <taxon>Gammaproteobacteria</taxon>
        <taxon>Alteromonadales</taxon>
        <taxon>Moritellaceae</taxon>
        <taxon>Moritella</taxon>
    </lineage>
</organism>
<feature type="domain" description="AAA+ ATPase" evidence="1">
    <location>
        <begin position="123"/>
        <end position="283"/>
    </location>
</feature>
<dbReference type="OrthoDB" id="5593847at2"/>
<dbReference type="SMART" id="SM00382">
    <property type="entry name" value="AAA"/>
    <property type="match status" value="1"/>
</dbReference>
<evidence type="ECO:0000313" key="3">
    <source>
        <dbReference type="Proteomes" id="UP000183794"/>
    </source>
</evidence>
<accession>A0A1L0A0U0</accession>
<dbReference type="Proteomes" id="UP000183794">
    <property type="component" value="Unassembled WGS sequence"/>
</dbReference>
<dbReference type="GO" id="GO:0016887">
    <property type="term" value="F:ATP hydrolysis activity"/>
    <property type="evidence" value="ECO:0007669"/>
    <property type="project" value="InterPro"/>
</dbReference>
<evidence type="ECO:0000313" key="2">
    <source>
        <dbReference type="EMBL" id="SGZ03476.1"/>
    </source>
</evidence>
<dbReference type="Gene3D" id="3.40.50.300">
    <property type="entry name" value="P-loop containing nucleotide triphosphate hydrolases"/>
    <property type="match status" value="1"/>
</dbReference>